<dbReference type="PANTHER" id="PTHR23028">
    <property type="entry name" value="ACETYLTRANSFERASE"/>
    <property type="match status" value="1"/>
</dbReference>
<name>A0A448V0X1_9FIRM</name>
<dbReference type="Pfam" id="PF01757">
    <property type="entry name" value="Acyl_transf_3"/>
    <property type="match status" value="1"/>
</dbReference>
<keyword evidence="2" id="KW-1133">Transmembrane helix</keyword>
<feature type="transmembrane region" description="Helical" evidence="2">
    <location>
        <begin position="222"/>
        <end position="238"/>
    </location>
</feature>
<proteinExistence type="predicted"/>
<feature type="domain" description="Acyltransferase 3" evidence="3">
    <location>
        <begin position="31"/>
        <end position="325"/>
    </location>
</feature>
<gene>
    <name evidence="4" type="primary">oatA_1</name>
    <name evidence="4" type="ORF">NCTC13079_00620</name>
</gene>
<feature type="transmembrane region" description="Helical" evidence="2">
    <location>
        <begin position="244"/>
        <end position="264"/>
    </location>
</feature>
<reference evidence="4 5" key="1">
    <citation type="submission" date="2018-12" db="EMBL/GenBank/DDBJ databases">
        <authorList>
            <consortium name="Pathogen Informatics"/>
        </authorList>
    </citation>
    <scope>NUCLEOTIDE SEQUENCE [LARGE SCALE GENOMIC DNA]</scope>
    <source>
        <strain evidence="4 5">NCTC13079</strain>
    </source>
</reference>
<protein>
    <submittedName>
        <fullName evidence="4">O-acetyltransferase OatA</fullName>
        <ecNumber evidence="4">2.3.1.-</ecNumber>
    </submittedName>
</protein>
<dbReference type="PANTHER" id="PTHR23028:SF53">
    <property type="entry name" value="ACYL_TRANSF_3 DOMAIN-CONTAINING PROTEIN"/>
    <property type="match status" value="1"/>
</dbReference>
<dbReference type="GO" id="GO:0000271">
    <property type="term" value="P:polysaccharide biosynthetic process"/>
    <property type="evidence" value="ECO:0007669"/>
    <property type="project" value="TreeGrafter"/>
</dbReference>
<keyword evidence="2" id="KW-0472">Membrane</keyword>
<evidence type="ECO:0000256" key="1">
    <source>
        <dbReference type="SAM" id="MobiDB-lite"/>
    </source>
</evidence>
<keyword evidence="4" id="KW-0808">Transferase</keyword>
<feature type="region of interest" description="Disordered" evidence="1">
    <location>
        <begin position="581"/>
        <end position="604"/>
    </location>
</feature>
<feature type="transmembrane region" description="Helical" evidence="2">
    <location>
        <begin position="36"/>
        <end position="53"/>
    </location>
</feature>
<feature type="transmembrane region" description="Helical" evidence="2">
    <location>
        <begin position="74"/>
        <end position="91"/>
    </location>
</feature>
<sequence length="604" mass="67663">MNAYKEDVERGLKGFALCFIVLYIAADKIFTGAHLGYHFLFALFGFLSVETYIKEKIYAGPYFAEKIRRLWPPLLAMVCVSTCLYAIFFFQDLPLIRGQALSALFFGNNFFQSIEGHPLSIHQPSPLGHLWFLSLLVQFYLVFTFCITGKKTKQKIISLCLLLGLISGVSVLLMGIYGGLGFSATRIFYMPDSRLFSFFLSGLFVLYATMGKGRAAEGNRDIALLGILILFVISVFFMPEGPPAYFGGLLCATLLFNLFFLFLFRDGESFFSIFTFPLFSFLGERVYEIYLYSMPSFFFTGRLVRALGGSETLQTLLAFPVLLIAAQASHYFFEKREIASRRVLAAFAVPLIMLLAVSYATQEEKPMLPIYHREKVVKTVEADKKDTTENRSVTERFQPSNELAAAIEQINAQKPAYKLTNDDLFILQDKKAYVWGNSAIEGLREAYAKIMPSISLEAGKHLTIPEIAKRVKDIDKDTPLVLQIGNDGPVSYAEVKEIVDAAEGRAIFLFTVVADPAYEDKNNDVFNRIASDYANVALIDWYGEAKTQGDFFDEDGNMKQPAKRLMAQMLAYSLLHKAPPATQATDAAEGANATQTNENSEQTE</sequence>
<feature type="transmembrane region" description="Helical" evidence="2">
    <location>
        <begin position="343"/>
        <end position="361"/>
    </location>
</feature>
<keyword evidence="2" id="KW-0812">Transmembrane</keyword>
<dbReference type="AlphaFoldDB" id="A0A448V0X1"/>
<dbReference type="GO" id="GO:0016747">
    <property type="term" value="F:acyltransferase activity, transferring groups other than amino-acyl groups"/>
    <property type="evidence" value="ECO:0007669"/>
    <property type="project" value="InterPro"/>
</dbReference>
<evidence type="ECO:0000256" key="2">
    <source>
        <dbReference type="SAM" id="Phobius"/>
    </source>
</evidence>
<feature type="transmembrane region" description="Helical" evidence="2">
    <location>
        <begin position="128"/>
        <end position="147"/>
    </location>
</feature>
<dbReference type="EMBL" id="LR134523">
    <property type="protein sequence ID" value="VEJ35307.1"/>
    <property type="molecule type" value="Genomic_DNA"/>
</dbReference>
<keyword evidence="4" id="KW-0012">Acyltransferase</keyword>
<feature type="transmembrane region" description="Helical" evidence="2">
    <location>
        <begin position="312"/>
        <end position="331"/>
    </location>
</feature>
<feature type="transmembrane region" description="Helical" evidence="2">
    <location>
        <begin position="159"/>
        <end position="182"/>
    </location>
</feature>
<evidence type="ECO:0000313" key="4">
    <source>
        <dbReference type="EMBL" id="VEJ35307.1"/>
    </source>
</evidence>
<dbReference type="Proteomes" id="UP000269544">
    <property type="component" value="Chromosome"/>
</dbReference>
<dbReference type="RefSeq" id="WP_164715198.1">
    <property type="nucleotide sequence ID" value="NZ_LR134523.1"/>
</dbReference>
<feature type="transmembrane region" description="Helical" evidence="2">
    <location>
        <begin position="271"/>
        <end position="292"/>
    </location>
</feature>
<feature type="compositionally biased region" description="Polar residues" evidence="1">
    <location>
        <begin position="592"/>
        <end position="604"/>
    </location>
</feature>
<feature type="transmembrane region" description="Helical" evidence="2">
    <location>
        <begin position="194"/>
        <end position="210"/>
    </location>
</feature>
<accession>A0A448V0X1</accession>
<dbReference type="EC" id="2.3.1.-" evidence="4"/>
<dbReference type="InterPro" id="IPR002656">
    <property type="entry name" value="Acyl_transf_3_dom"/>
</dbReference>
<evidence type="ECO:0000313" key="5">
    <source>
        <dbReference type="Proteomes" id="UP000269544"/>
    </source>
</evidence>
<keyword evidence="5" id="KW-1185">Reference proteome</keyword>
<evidence type="ECO:0000259" key="3">
    <source>
        <dbReference type="Pfam" id="PF01757"/>
    </source>
</evidence>
<dbReference type="InterPro" id="IPR050879">
    <property type="entry name" value="Acyltransferase_3"/>
</dbReference>
<organism evidence="4 5">
    <name type="scientific">Aedoeadaptatus ivorii</name>
    <dbReference type="NCBI Taxonomy" id="54006"/>
    <lineage>
        <taxon>Bacteria</taxon>
        <taxon>Bacillati</taxon>
        <taxon>Bacillota</taxon>
        <taxon>Tissierellia</taxon>
        <taxon>Tissierellales</taxon>
        <taxon>Peptoniphilaceae</taxon>
        <taxon>Aedoeadaptatus</taxon>
    </lineage>
</organism>
<dbReference type="GO" id="GO:0016020">
    <property type="term" value="C:membrane"/>
    <property type="evidence" value="ECO:0007669"/>
    <property type="project" value="TreeGrafter"/>
</dbReference>
<dbReference type="KEGG" id="piv:NCTC13079_00620"/>
<feature type="transmembrane region" description="Helical" evidence="2">
    <location>
        <begin position="12"/>
        <end position="30"/>
    </location>
</feature>